<evidence type="ECO:0000313" key="2">
    <source>
        <dbReference type="Proteomes" id="UP000267606"/>
    </source>
</evidence>
<dbReference type="STRING" id="387005.A0A183HKM0"/>
<reference evidence="1 2" key="2">
    <citation type="submission" date="2018-11" db="EMBL/GenBank/DDBJ databases">
        <authorList>
            <consortium name="Pathogen Informatics"/>
        </authorList>
    </citation>
    <scope>NUCLEOTIDE SEQUENCE [LARGE SCALE GENOMIC DNA]</scope>
</reference>
<dbReference type="EMBL" id="UZAJ01008801">
    <property type="protein sequence ID" value="VDO53742.1"/>
    <property type="molecule type" value="Genomic_DNA"/>
</dbReference>
<sequence length="179" mass="19761">QQQQHPAVASSSGLSAVVPTVESTTVTVVDRLKHQLLQAYDNVSAVVQCYPPAGKCITCDIIVDAACSGDTEQATDVIIKLEKSNLTKELLEGSDSRYSSTERVPTNLSALTHPIPLHARTGLNVARFFTHSAHWKACMEREKEKMRSRELCCVAKGWGIALTRIFRGKKDERKNARHC</sequence>
<reference evidence="3" key="1">
    <citation type="submission" date="2016-06" db="UniProtKB">
        <authorList>
            <consortium name="WormBaseParasite"/>
        </authorList>
    </citation>
    <scope>IDENTIFICATION</scope>
</reference>
<evidence type="ECO:0000313" key="1">
    <source>
        <dbReference type="EMBL" id="VDO53742.1"/>
    </source>
</evidence>
<evidence type="ECO:0000313" key="3">
    <source>
        <dbReference type="WBParaSite" id="OFLC_0000803101-mRNA-1"/>
    </source>
</evidence>
<dbReference type="WBParaSite" id="OFLC_0000803101-mRNA-1">
    <property type="protein sequence ID" value="OFLC_0000803101-mRNA-1"/>
    <property type="gene ID" value="OFLC_0000803101"/>
</dbReference>
<proteinExistence type="predicted"/>
<name>A0A183HKM0_9BILA</name>
<gene>
    <name evidence="1" type="ORF">OFLC_LOCUS8036</name>
</gene>
<dbReference type="Proteomes" id="UP000267606">
    <property type="component" value="Unassembled WGS sequence"/>
</dbReference>
<protein>
    <submittedName>
        <fullName evidence="3">CUE domain-containing protein</fullName>
    </submittedName>
</protein>
<dbReference type="AlphaFoldDB" id="A0A183HKM0"/>
<keyword evidence="2" id="KW-1185">Reference proteome</keyword>
<accession>A0A183HKM0</accession>
<organism evidence="3">
    <name type="scientific">Onchocerca flexuosa</name>
    <dbReference type="NCBI Taxonomy" id="387005"/>
    <lineage>
        <taxon>Eukaryota</taxon>
        <taxon>Metazoa</taxon>
        <taxon>Ecdysozoa</taxon>
        <taxon>Nematoda</taxon>
        <taxon>Chromadorea</taxon>
        <taxon>Rhabditida</taxon>
        <taxon>Spirurina</taxon>
        <taxon>Spiruromorpha</taxon>
        <taxon>Filarioidea</taxon>
        <taxon>Onchocercidae</taxon>
        <taxon>Onchocerca</taxon>
    </lineage>
</organism>